<feature type="active site" description="Proton acceptor" evidence="10">
    <location>
        <position position="197"/>
    </location>
</feature>
<name>A0AAV8YNP0_9CUCU</name>
<keyword evidence="7" id="KW-0809">Transit peptide</keyword>
<evidence type="ECO:0000256" key="3">
    <source>
        <dbReference type="ARBA" id="ARBA00022552"/>
    </source>
</evidence>
<evidence type="ECO:0000259" key="11">
    <source>
        <dbReference type="Pfam" id="PF01728"/>
    </source>
</evidence>
<keyword evidence="5" id="KW-0808">Transferase</keyword>
<dbReference type="AlphaFoldDB" id="A0AAV8YNP0"/>
<comment type="caution">
    <text evidence="12">The sequence shown here is derived from an EMBL/GenBank/DDBJ whole genome shotgun (WGS) entry which is preliminary data.</text>
</comment>
<accession>A0AAV8YNP0</accession>
<evidence type="ECO:0000313" key="13">
    <source>
        <dbReference type="Proteomes" id="UP001162162"/>
    </source>
</evidence>
<keyword evidence="8" id="KW-0496">Mitochondrion</keyword>
<keyword evidence="6 10" id="KW-0949">S-adenosyl-L-methionine</keyword>
<dbReference type="GO" id="GO:0005759">
    <property type="term" value="C:mitochondrial matrix"/>
    <property type="evidence" value="ECO:0007669"/>
    <property type="project" value="UniProtKB-ARBA"/>
</dbReference>
<dbReference type="InterPro" id="IPR015507">
    <property type="entry name" value="rRNA-MeTfrase_E"/>
</dbReference>
<evidence type="ECO:0000256" key="4">
    <source>
        <dbReference type="ARBA" id="ARBA00022603"/>
    </source>
</evidence>
<dbReference type="PANTHER" id="PTHR10920">
    <property type="entry name" value="RIBOSOMAL RNA METHYLTRANSFERASE"/>
    <property type="match status" value="1"/>
</dbReference>
<proteinExistence type="inferred from homology"/>
<evidence type="ECO:0000256" key="5">
    <source>
        <dbReference type="ARBA" id="ARBA00022679"/>
    </source>
</evidence>
<dbReference type="InterPro" id="IPR050082">
    <property type="entry name" value="RNA_methyltr_RlmE"/>
</dbReference>
<dbReference type="PIRSF" id="PIRSF005461">
    <property type="entry name" value="23S_rRNA_mtase"/>
    <property type="match status" value="1"/>
</dbReference>
<dbReference type="FunFam" id="3.40.50.150:FF:000129">
    <property type="entry name" value="Mitochondrial rRNA methyltransferase 2"/>
    <property type="match status" value="1"/>
</dbReference>
<evidence type="ECO:0000256" key="10">
    <source>
        <dbReference type="PIRSR" id="PIRSR005461-1"/>
    </source>
</evidence>
<dbReference type="Proteomes" id="UP001162162">
    <property type="component" value="Unassembled WGS sequence"/>
</dbReference>
<evidence type="ECO:0000256" key="9">
    <source>
        <dbReference type="ARBA" id="ARBA00041184"/>
    </source>
</evidence>
<dbReference type="GO" id="GO:1902775">
    <property type="term" value="P:mitochondrial large ribosomal subunit assembly"/>
    <property type="evidence" value="ECO:0007669"/>
    <property type="project" value="UniProtKB-ARBA"/>
</dbReference>
<evidence type="ECO:0000256" key="2">
    <source>
        <dbReference type="ARBA" id="ARBA00009258"/>
    </source>
</evidence>
<evidence type="ECO:0000256" key="6">
    <source>
        <dbReference type="ARBA" id="ARBA00022691"/>
    </source>
</evidence>
<comment type="subcellular location">
    <subcellularLocation>
        <location evidence="1">Mitochondrion</location>
    </subcellularLocation>
</comment>
<evidence type="ECO:0000313" key="12">
    <source>
        <dbReference type="EMBL" id="KAJ8953554.1"/>
    </source>
</evidence>
<reference evidence="12" key="1">
    <citation type="journal article" date="2023" name="Insect Mol. Biol.">
        <title>Genome sequencing provides insights into the evolution of gene families encoding plant cell wall-degrading enzymes in longhorned beetles.</title>
        <authorList>
            <person name="Shin N.R."/>
            <person name="Okamura Y."/>
            <person name="Kirsch R."/>
            <person name="Pauchet Y."/>
        </authorList>
    </citation>
    <scope>NUCLEOTIDE SEQUENCE</scope>
    <source>
        <strain evidence="12">AMC_N1</strain>
    </source>
</reference>
<comment type="similarity">
    <text evidence="2">Belongs to the class I-like SAM-binding methyltransferase superfamily. RNA methyltransferase RlmE family.</text>
</comment>
<organism evidence="12 13">
    <name type="scientific">Aromia moschata</name>
    <dbReference type="NCBI Taxonomy" id="1265417"/>
    <lineage>
        <taxon>Eukaryota</taxon>
        <taxon>Metazoa</taxon>
        <taxon>Ecdysozoa</taxon>
        <taxon>Arthropoda</taxon>
        <taxon>Hexapoda</taxon>
        <taxon>Insecta</taxon>
        <taxon>Pterygota</taxon>
        <taxon>Neoptera</taxon>
        <taxon>Endopterygota</taxon>
        <taxon>Coleoptera</taxon>
        <taxon>Polyphaga</taxon>
        <taxon>Cucujiformia</taxon>
        <taxon>Chrysomeloidea</taxon>
        <taxon>Cerambycidae</taxon>
        <taxon>Cerambycinae</taxon>
        <taxon>Callichromatini</taxon>
        <taxon>Aromia</taxon>
    </lineage>
</organism>
<dbReference type="InterPro" id="IPR002877">
    <property type="entry name" value="RNA_MeTrfase_FtsJ_dom"/>
</dbReference>
<evidence type="ECO:0000256" key="1">
    <source>
        <dbReference type="ARBA" id="ARBA00004173"/>
    </source>
</evidence>
<dbReference type="GO" id="GO:0008650">
    <property type="term" value="F:rRNA (uridine-2'-O-)-methyltransferase activity"/>
    <property type="evidence" value="ECO:0007669"/>
    <property type="project" value="TreeGrafter"/>
</dbReference>
<dbReference type="PANTHER" id="PTHR10920:SF18">
    <property type="entry name" value="RRNA METHYLTRANSFERASE 2, MITOCHONDRIAL"/>
    <property type="match status" value="1"/>
</dbReference>
<dbReference type="Pfam" id="PF01728">
    <property type="entry name" value="FtsJ"/>
    <property type="match status" value="1"/>
</dbReference>
<protein>
    <recommendedName>
        <fullName evidence="9">rRNA methyltransferase 2, mitochondrial</fullName>
    </recommendedName>
</protein>
<dbReference type="SUPFAM" id="SSF53335">
    <property type="entry name" value="S-adenosyl-L-methionine-dependent methyltransferases"/>
    <property type="match status" value="1"/>
</dbReference>
<dbReference type="InterPro" id="IPR029063">
    <property type="entry name" value="SAM-dependent_MTases_sf"/>
</dbReference>
<dbReference type="EMBL" id="JAPWTK010000055">
    <property type="protein sequence ID" value="KAJ8953554.1"/>
    <property type="molecule type" value="Genomic_DNA"/>
</dbReference>
<dbReference type="HAMAP" id="MF_01547">
    <property type="entry name" value="RNA_methyltr_E"/>
    <property type="match status" value="1"/>
</dbReference>
<dbReference type="Gene3D" id="3.40.50.150">
    <property type="entry name" value="Vaccinia Virus protein VP39"/>
    <property type="match status" value="1"/>
</dbReference>
<feature type="domain" description="Ribosomal RNA methyltransferase FtsJ" evidence="11">
    <location>
        <begin position="55"/>
        <end position="240"/>
    </location>
</feature>
<evidence type="ECO:0000256" key="8">
    <source>
        <dbReference type="ARBA" id="ARBA00023128"/>
    </source>
</evidence>
<keyword evidence="4" id="KW-0489">Methyltransferase</keyword>
<sequence>MLTGLQIRTLSTCVKTLRKVSPNDLKSKIKGVSSQHWLSRQLSDPYVEKAKRMNYRCRSAFKLVEIDDRFKILHPGHVVVDCGASPGSWTQVAVKRVNSDGANQTLAKGTVCSIDKQHIYPIEGAVIFGNMDFTAPESQKSLTDFLNDEKVHAVLSDMAPNATGIRELDNENMLKLCYAVLRFAVQVSRKEASVLVKMWQCGSTKKLEADMARFYDNVKVVKPNSSRMDSAEIFLLGRNFKGLKDS</sequence>
<keyword evidence="3" id="KW-0698">rRNA processing</keyword>
<evidence type="ECO:0000256" key="7">
    <source>
        <dbReference type="ARBA" id="ARBA00022946"/>
    </source>
</evidence>
<keyword evidence="13" id="KW-1185">Reference proteome</keyword>
<gene>
    <name evidence="12" type="ORF">NQ318_002974</name>
</gene>